<dbReference type="EMBL" id="PREZ01000002">
    <property type="protein sequence ID" value="PPA71754.1"/>
    <property type="molecule type" value="Genomic_DNA"/>
</dbReference>
<evidence type="ECO:0000259" key="10">
    <source>
        <dbReference type="Pfam" id="PF16582"/>
    </source>
</evidence>
<keyword evidence="4 7" id="KW-0460">Magnesium</keyword>
<evidence type="ECO:0000259" key="8">
    <source>
        <dbReference type="Pfam" id="PF02775"/>
    </source>
</evidence>
<evidence type="ECO:0000256" key="1">
    <source>
        <dbReference type="ARBA" id="ARBA00022428"/>
    </source>
</evidence>
<evidence type="ECO:0000256" key="7">
    <source>
        <dbReference type="HAMAP-Rule" id="MF_01659"/>
    </source>
</evidence>
<dbReference type="InterPro" id="IPR029061">
    <property type="entry name" value="THDP-binding"/>
</dbReference>
<dbReference type="GO" id="GO:0030976">
    <property type="term" value="F:thiamine pyrophosphate binding"/>
    <property type="evidence" value="ECO:0007669"/>
    <property type="project" value="UniProtKB-UniRule"/>
</dbReference>
<comment type="pathway">
    <text evidence="7">Quinol/quinone metabolism; 1,4-dihydroxy-2-naphthoate biosynthesis; 1,4-dihydroxy-2-naphthoate from chorismate: step 2/7.</text>
</comment>
<gene>
    <name evidence="7" type="primary">menD</name>
    <name evidence="11" type="ORF">C4B60_06820</name>
</gene>
<comment type="pathway">
    <text evidence="7">Quinol/quinone metabolism; menaquinone biosynthesis.</text>
</comment>
<keyword evidence="3 7" id="KW-0479">Metal-binding</keyword>
<keyword evidence="2 7" id="KW-0808">Transferase</keyword>
<evidence type="ECO:0000256" key="5">
    <source>
        <dbReference type="ARBA" id="ARBA00023052"/>
    </source>
</evidence>
<dbReference type="GO" id="GO:0030145">
    <property type="term" value="F:manganese ion binding"/>
    <property type="evidence" value="ECO:0007669"/>
    <property type="project" value="UniProtKB-UniRule"/>
</dbReference>
<dbReference type="PANTHER" id="PTHR42916">
    <property type="entry name" value="2-SUCCINYL-5-ENOLPYRUVYL-6-HYDROXY-3-CYCLOHEXENE-1-CARBOXYLATE SYNTHASE"/>
    <property type="match status" value="1"/>
</dbReference>
<dbReference type="EC" id="2.2.1.9" evidence="7"/>
<dbReference type="UniPathway" id="UPA00079"/>
<dbReference type="Pfam" id="PF02776">
    <property type="entry name" value="TPP_enzyme_N"/>
    <property type="match status" value="1"/>
</dbReference>
<dbReference type="Gene3D" id="3.40.50.970">
    <property type="match status" value="2"/>
</dbReference>
<dbReference type="GO" id="GO:0000287">
    <property type="term" value="F:magnesium ion binding"/>
    <property type="evidence" value="ECO:0007669"/>
    <property type="project" value="UniProtKB-UniRule"/>
</dbReference>
<dbReference type="PIRSF" id="PIRSF004983">
    <property type="entry name" value="MenD"/>
    <property type="match status" value="1"/>
</dbReference>
<dbReference type="SUPFAM" id="SSF52518">
    <property type="entry name" value="Thiamin diphosphate-binding fold (THDP-binding)"/>
    <property type="match status" value="2"/>
</dbReference>
<evidence type="ECO:0000256" key="3">
    <source>
        <dbReference type="ARBA" id="ARBA00022723"/>
    </source>
</evidence>
<dbReference type="CDD" id="cd02009">
    <property type="entry name" value="TPP_SHCHC_synthase"/>
    <property type="match status" value="1"/>
</dbReference>
<dbReference type="UniPathway" id="UPA01057">
    <property type="reaction ID" value="UER00164"/>
</dbReference>
<proteinExistence type="inferred from homology"/>
<dbReference type="SUPFAM" id="SSF52467">
    <property type="entry name" value="DHS-like NAD/FAD-binding domain"/>
    <property type="match status" value="1"/>
</dbReference>
<accession>A0A2S5GFS3</accession>
<dbReference type="CDD" id="cd07037">
    <property type="entry name" value="TPP_PYR_MenD"/>
    <property type="match status" value="1"/>
</dbReference>
<comment type="cofactor">
    <cofactor evidence="7">
        <name>Mg(2+)</name>
        <dbReference type="ChEBI" id="CHEBI:18420"/>
    </cofactor>
    <cofactor evidence="7">
        <name>Mn(2+)</name>
        <dbReference type="ChEBI" id="CHEBI:29035"/>
    </cofactor>
</comment>
<keyword evidence="6 7" id="KW-0464">Manganese</keyword>
<sequence length="576" mass="63199">MNHQEILTNYVSAFIQQLINGGVTKAVISPGSRSTPLAYLLEDHPLIDCHVNVDERSAAFYALGMAKASGRPVVLVCTSGTAAANYFPAVVEAHYARVPLLVLTADRPHELREVGAPQAIDQLHLFGRHVKWFADMALPEESPAVLKHVTRTAARAAAKTLEAPMGPVHLNFPFREPLSPILGQWSMDAVPQTISHFKGNKELPDSAAVSLSKKVNEISRGIIIVGPMSNDRGNEAILKFAKASGFPVLADPLSHLRKELSKEDLLIEGYDAFLKGEDAKAKLQPDLIIRFGGMPVSKPLLQFLSPLTEASHWLIDQGTDWRDPLSSVTDYIDSEEVSFVEGLLPFLKEKENQDWTESWKRVNQAAIEQIAQHIQEEKDEGAVVGQLLQALPENSHVVVGNSMPIRDVDTFLTRSASPLTVWANRGANGIDGVVSTALGIAVETKDPVYLLIGDLSMFHDMNGLLVSKQYPVNLHIIVINNNGGGIFSFLPQAQEPKHFETLFGTPPALDFTHAAKLYSLDYQKIESVEGVTAGIQSLHDQQGVTMTEILTNREENVRVHRELWKKVQNAVSGVLS</sequence>
<comment type="catalytic activity">
    <reaction evidence="7">
        <text>isochorismate + 2-oxoglutarate + H(+) = 5-enolpyruvoyl-6-hydroxy-2-succinyl-cyclohex-3-ene-1-carboxylate + CO2</text>
        <dbReference type="Rhea" id="RHEA:25593"/>
        <dbReference type="ChEBI" id="CHEBI:15378"/>
        <dbReference type="ChEBI" id="CHEBI:16526"/>
        <dbReference type="ChEBI" id="CHEBI:16810"/>
        <dbReference type="ChEBI" id="CHEBI:29780"/>
        <dbReference type="ChEBI" id="CHEBI:58818"/>
        <dbReference type="EC" id="2.2.1.9"/>
    </reaction>
</comment>
<evidence type="ECO:0000259" key="9">
    <source>
        <dbReference type="Pfam" id="PF02776"/>
    </source>
</evidence>
<feature type="domain" description="Menaquinone biosynthesis protein MenD middle" evidence="10">
    <location>
        <begin position="182"/>
        <end position="396"/>
    </location>
</feature>
<comment type="function">
    <text evidence="7">Catalyzes the thiamine diphosphate-dependent decarboxylation of 2-oxoglutarate and the subsequent addition of the resulting succinic semialdehyde-thiamine pyrophosphate anion to isochorismate to yield 2-succinyl-5-enolpyruvyl-6-hydroxy-3-cyclohexene-1-carboxylate (SEPHCHC).</text>
</comment>
<dbReference type="Gene3D" id="3.40.50.1220">
    <property type="entry name" value="TPP-binding domain"/>
    <property type="match status" value="1"/>
</dbReference>
<evidence type="ECO:0000256" key="4">
    <source>
        <dbReference type="ARBA" id="ARBA00022842"/>
    </source>
</evidence>
<evidence type="ECO:0000256" key="2">
    <source>
        <dbReference type="ARBA" id="ARBA00022679"/>
    </source>
</evidence>
<evidence type="ECO:0000313" key="11">
    <source>
        <dbReference type="EMBL" id="PPA71754.1"/>
    </source>
</evidence>
<name>A0A2S5GFS3_9BACL</name>
<reference evidence="11 12" key="1">
    <citation type="submission" date="2018-02" db="EMBL/GenBank/DDBJ databases">
        <title>Jeotgalibacillus proteolyticum sp. nov. a protease producing bacterium isolated from ocean sediments of Laizhou Bay.</title>
        <authorList>
            <person name="Li Y."/>
        </authorList>
    </citation>
    <scope>NUCLEOTIDE SEQUENCE [LARGE SCALE GENOMIC DNA]</scope>
    <source>
        <strain evidence="11 12">22-7</strain>
    </source>
</reference>
<feature type="domain" description="Thiamine pyrophosphate enzyme N-terminal TPP-binding" evidence="9">
    <location>
        <begin position="11"/>
        <end position="124"/>
    </location>
</feature>
<comment type="subunit">
    <text evidence="7">Homodimer.</text>
</comment>
<comment type="cofactor">
    <cofactor evidence="7">
        <name>thiamine diphosphate</name>
        <dbReference type="ChEBI" id="CHEBI:58937"/>
    </cofactor>
    <text evidence="7">Binds 1 thiamine pyrophosphate per subunit.</text>
</comment>
<dbReference type="NCBIfam" id="TIGR00173">
    <property type="entry name" value="menD"/>
    <property type="match status" value="1"/>
</dbReference>
<evidence type="ECO:0000313" key="12">
    <source>
        <dbReference type="Proteomes" id="UP000239047"/>
    </source>
</evidence>
<dbReference type="Pfam" id="PF02775">
    <property type="entry name" value="TPP_enzyme_C"/>
    <property type="match status" value="1"/>
</dbReference>
<keyword evidence="5 7" id="KW-0786">Thiamine pyrophosphate</keyword>
<protein>
    <recommendedName>
        <fullName evidence="7">2-succinyl-5-enolpyruvyl-6-hydroxy-3-cyclohexene-1-carboxylate synthase</fullName>
        <shortName evidence="7">SEPHCHC synthase</shortName>
        <ecNumber evidence="7">2.2.1.9</ecNumber>
    </recommendedName>
    <alternativeName>
        <fullName evidence="7">Menaquinone biosynthesis protein MenD</fullName>
    </alternativeName>
</protein>
<comment type="similarity">
    <text evidence="7">Belongs to the TPP enzyme family. MenD subfamily.</text>
</comment>
<dbReference type="InterPro" id="IPR011766">
    <property type="entry name" value="TPP_enzyme_TPP-bd"/>
</dbReference>
<evidence type="ECO:0000256" key="6">
    <source>
        <dbReference type="ARBA" id="ARBA00023211"/>
    </source>
</evidence>
<dbReference type="AlphaFoldDB" id="A0A2S5GFS3"/>
<dbReference type="Proteomes" id="UP000239047">
    <property type="component" value="Unassembled WGS sequence"/>
</dbReference>
<dbReference type="RefSeq" id="WP_104057242.1">
    <property type="nucleotide sequence ID" value="NZ_PREZ01000002.1"/>
</dbReference>
<dbReference type="InterPro" id="IPR032264">
    <property type="entry name" value="MenD_middle"/>
</dbReference>
<feature type="domain" description="Thiamine pyrophosphate enzyme TPP-binding" evidence="8">
    <location>
        <begin position="418"/>
        <end position="547"/>
    </location>
</feature>
<dbReference type="HAMAP" id="MF_01659">
    <property type="entry name" value="MenD"/>
    <property type="match status" value="1"/>
</dbReference>
<comment type="caution">
    <text evidence="11">The sequence shown here is derived from an EMBL/GenBank/DDBJ whole genome shotgun (WGS) entry which is preliminary data.</text>
</comment>
<dbReference type="OrthoDB" id="9791859at2"/>
<dbReference type="InterPro" id="IPR012001">
    <property type="entry name" value="Thiamin_PyroP_enz_TPP-bd_dom"/>
</dbReference>
<keyword evidence="12" id="KW-1185">Reference proteome</keyword>
<dbReference type="InterPro" id="IPR029035">
    <property type="entry name" value="DHS-like_NAD/FAD-binding_dom"/>
</dbReference>
<organism evidence="11 12">
    <name type="scientific">Jeotgalibacillus proteolyticus</name>
    <dbReference type="NCBI Taxonomy" id="2082395"/>
    <lineage>
        <taxon>Bacteria</taxon>
        <taxon>Bacillati</taxon>
        <taxon>Bacillota</taxon>
        <taxon>Bacilli</taxon>
        <taxon>Bacillales</taxon>
        <taxon>Caryophanaceae</taxon>
        <taxon>Jeotgalibacillus</taxon>
    </lineage>
</organism>
<dbReference type="Pfam" id="PF16582">
    <property type="entry name" value="TPP_enzyme_M_2"/>
    <property type="match status" value="1"/>
</dbReference>
<dbReference type="PANTHER" id="PTHR42916:SF1">
    <property type="entry name" value="PROTEIN PHYLLO, CHLOROPLASTIC"/>
    <property type="match status" value="1"/>
</dbReference>
<dbReference type="GO" id="GO:0009234">
    <property type="term" value="P:menaquinone biosynthetic process"/>
    <property type="evidence" value="ECO:0007669"/>
    <property type="project" value="UniProtKB-UniRule"/>
</dbReference>
<keyword evidence="1 7" id="KW-0474">Menaquinone biosynthesis</keyword>
<dbReference type="GO" id="GO:0070204">
    <property type="term" value="F:2-succinyl-5-enolpyruvyl-6-hydroxy-3-cyclohexene-1-carboxylic-acid synthase activity"/>
    <property type="evidence" value="ECO:0007669"/>
    <property type="project" value="UniProtKB-UniRule"/>
</dbReference>
<dbReference type="InterPro" id="IPR004433">
    <property type="entry name" value="MenaQ_synth_MenD"/>
</dbReference>